<feature type="compositionally biased region" description="Low complexity" evidence="1">
    <location>
        <begin position="1901"/>
        <end position="1910"/>
    </location>
</feature>
<feature type="region of interest" description="Disordered" evidence="1">
    <location>
        <begin position="1556"/>
        <end position="1580"/>
    </location>
</feature>
<feature type="compositionally biased region" description="Basic and acidic residues" evidence="1">
    <location>
        <begin position="1511"/>
        <end position="1521"/>
    </location>
</feature>
<dbReference type="GeneID" id="113710857"/>
<feature type="compositionally biased region" description="Basic and acidic residues" evidence="1">
    <location>
        <begin position="1567"/>
        <end position="1580"/>
    </location>
</feature>
<evidence type="ECO:0000256" key="1">
    <source>
        <dbReference type="SAM" id="MobiDB-lite"/>
    </source>
</evidence>
<feature type="compositionally biased region" description="Basic and acidic residues" evidence="1">
    <location>
        <begin position="1675"/>
        <end position="1692"/>
    </location>
</feature>
<feature type="region of interest" description="Disordered" evidence="1">
    <location>
        <begin position="1457"/>
        <end position="1479"/>
    </location>
</feature>
<feature type="region of interest" description="Disordered" evidence="1">
    <location>
        <begin position="412"/>
        <end position="431"/>
    </location>
</feature>
<feature type="compositionally biased region" description="Basic and acidic residues" evidence="1">
    <location>
        <begin position="1004"/>
        <end position="1013"/>
    </location>
</feature>
<protein>
    <submittedName>
        <fullName evidence="3">Uncharacterized protein isoform X1</fullName>
    </submittedName>
</protein>
<feature type="region of interest" description="Disordered" evidence="1">
    <location>
        <begin position="1003"/>
        <end position="1028"/>
    </location>
</feature>
<evidence type="ECO:0000313" key="3">
    <source>
        <dbReference type="RefSeq" id="XP_071923750.1"/>
    </source>
</evidence>
<dbReference type="Proteomes" id="UP001652660">
    <property type="component" value="Chromosome 10e"/>
</dbReference>
<feature type="compositionally biased region" description="Basic and acidic residues" evidence="1">
    <location>
        <begin position="1532"/>
        <end position="1543"/>
    </location>
</feature>
<keyword evidence="2" id="KW-1185">Reference proteome</keyword>
<proteinExistence type="predicted"/>
<feature type="region of interest" description="Disordered" evidence="1">
    <location>
        <begin position="1669"/>
        <end position="1700"/>
    </location>
</feature>
<reference evidence="3" key="1">
    <citation type="submission" date="2025-08" db="UniProtKB">
        <authorList>
            <consortium name="RefSeq"/>
        </authorList>
    </citation>
    <scope>IDENTIFICATION</scope>
    <source>
        <tissue evidence="3">Leaves</tissue>
    </source>
</reference>
<dbReference type="RefSeq" id="XP_071923750.1">
    <property type="nucleotide sequence ID" value="XM_072067649.1"/>
</dbReference>
<feature type="region of interest" description="Disordered" evidence="1">
    <location>
        <begin position="1497"/>
        <end position="1543"/>
    </location>
</feature>
<organism evidence="2 3">
    <name type="scientific">Coffea arabica</name>
    <name type="common">Arabian coffee</name>
    <dbReference type="NCBI Taxonomy" id="13443"/>
    <lineage>
        <taxon>Eukaryota</taxon>
        <taxon>Viridiplantae</taxon>
        <taxon>Streptophyta</taxon>
        <taxon>Embryophyta</taxon>
        <taxon>Tracheophyta</taxon>
        <taxon>Spermatophyta</taxon>
        <taxon>Magnoliopsida</taxon>
        <taxon>eudicotyledons</taxon>
        <taxon>Gunneridae</taxon>
        <taxon>Pentapetalae</taxon>
        <taxon>asterids</taxon>
        <taxon>lamiids</taxon>
        <taxon>Gentianales</taxon>
        <taxon>Rubiaceae</taxon>
        <taxon>Ixoroideae</taxon>
        <taxon>Gardenieae complex</taxon>
        <taxon>Bertiereae - Coffeeae clade</taxon>
        <taxon>Coffeeae</taxon>
        <taxon>Coffea</taxon>
    </lineage>
</organism>
<dbReference type="PANTHER" id="PTHR33621:SF2">
    <property type="entry name" value="RIBOSOMAL L1 DOMAIN-CONTAINING PROTEIN"/>
    <property type="match status" value="1"/>
</dbReference>
<sequence>MDFHNLKRRELQELCKKHKIPANLTNLEMATKLTALLRGNQQPLTRGRRSCLKGLEENVSENESDFENRPAKKVRFSPQNEMIEFEKSAVKCMETRGRGRRKSAMNHSKGGEVVENDSPVILVDEGVGRGRRSRRGKVIEGSYVKRKGGKMGVEDNVLKDKLPSASGVVGMSSDAPMDEGAGRVTRSRKVKFMEDCEVESKGGKKGMKADALKGELPSAAADNAPLVDFSNEEHVVVGKRCLRNRVVDVEKKKIALVEKGSQQNEEDLLVRKRSLRNIELKDNEMRAYEDVEKGSRKPERQVKDMRRKDIVRTKATEEEPEAIQAEKVLRRSRRHVAKMECHKLVKEDVRKIEKAVQRRLRSIVAVEVKEVSEVDSVSGMMKESYPFDENLRRSKRNAAKPEVIYTREQTDKVANAKGKEESKKRRRDAFLQEQAVKVDGNSVERPLRRSTRNTEKIERVAATTVRGKVAQKQKGKSKKTRGKFEDSFTEEILITEDLLAPEAELMIPEIVKDTVIDNFNVVVDLTGYVSDLNGADTSEPNFIGEDSGSVSGTFVNADSPFTDNRVEKKVPGTNGKSVHPLSDDNDVQKQGGETCTDESSKWGNDSEEVLYMSKTAQIDKNNRLTGQRICSDVSLNGVIHDVNELVGMSESIIPETYSTSLCDHSKEQQMHESIAHESGQLNLEESYFGDHEKSLPVAVCKVATIDTLNCCTLDTAVNPLDNAVQNEQDGHSNFKRGILEEYWHPSSSDALRLSTTREVQDGNVDSGEDTHQPLEMHRIVSAVTPISANAVESLIEFTQSNFVSIRVELHKSNILELQDGLNCKVAGESLDAADLETQLEPRAQSPIEQGRGVEAKLIEDGDNLVELSDYEEVGHLKHKADAIHDSCQSNELESVARNKLCILPEQGATNDEESVVISDAQGVILSLHGEGTPIPNGGKHTEIKLSASKHHSVTATIANSSSILRHQSASANTKNENSILADDNAQNQGIVDDCMSVDVQATSKNKDENHQGENTRLMNSGEALKQKEESSCGERNSHEVHYHFQLGTYFTHHELISREYGKSDGDGQSKDCCDTSDECQDSLRDASRSSIDKILQEENVHGGETFVVPSHLHEKALASTLISTTAIETECKFGESIFDTNRVELPKAKFNFEFLGAFTEKVGSEKQSEVRTQSPNQQRKGVDGDFAVEAYTALADGQNSAEVAKLEEGGLLKDQDVAPSDSLQHAEFDSSARSKFSFIKDQAVSCAEAIDGTANSHFVAEPYTALEDGQNSEEVAKFEEIGHSRNPDTSFDCLLHAQFNSSTRSTFSFIQDQGVPITEDTVEKVHLSPPSVATNNTEERNKGIELSARKCNSLNKTLSNSSFFSECQRDIACGEGETNEESDPIEAYHMIQMASTSKDYNSEGCDKSMDGSLDGVIDALNVELGSKTDVELGLVTESMGANGNYVLCFEADTGGEMLESSTGEESGPFNLEATNEPESVHSLDTAPEVATTVTLDSCPSHSAQTPSKSCNKNEHGQKLELTDEPVSLSTTEEEKNNLSSEEEVKHDFLSLKKISSSGRDGCSGQHDVVHGREEQEKDISSYEELVDSETAVDYETQRTNQQNIFPTAAEGNPDGCNFSNSWHGDELKMLFGNSETSHKVLCLQERDDGAYAKSVSEFASEFKDNLVLSNSTPAQHDDQKIGDSEIQKENEVGKSNTSETSAKFLEDNQNDKHAESGTEVPTFSSLEMNIHPQESKGDQSFSFDQSKDVKVEIETSEATFVGEEVTTLGHDAEDKVGELVIQDSFASESFISKSHELSKECDDDTMIDYINSESTENVPSMINSPEKNLIIDALAAVAELANLVEPEAKNVEKTGTADIKNVIVPAEEQKDGEAREESNHQYLEDAGGVLEDTIAMHSETHSSSNKNSDSAADESIKSPSKPFMSTFKGKNRRTILIHGTPNKLQTAVDMKENAPNSKLEKVGTWTTVRPAAKRPALKDLLHK</sequence>
<dbReference type="PANTHER" id="PTHR33621">
    <property type="entry name" value="ASPARTIC/GLUTAMIC ACID-RICH PROTEIN"/>
    <property type="match status" value="1"/>
</dbReference>
<name>A0ABM4VW49_COFAR</name>
<gene>
    <name evidence="3" type="primary">LOC113710857</name>
</gene>
<feature type="region of interest" description="Disordered" evidence="1">
    <location>
        <begin position="1899"/>
        <end position="1927"/>
    </location>
</feature>
<accession>A0ABM4VW49</accession>
<evidence type="ECO:0000313" key="2">
    <source>
        <dbReference type="Proteomes" id="UP001652660"/>
    </source>
</evidence>
<feature type="region of interest" description="Disordered" evidence="1">
    <location>
        <begin position="569"/>
        <end position="602"/>
    </location>
</feature>
<feature type="compositionally biased region" description="Polar residues" evidence="1">
    <location>
        <begin position="1497"/>
        <end position="1510"/>
    </location>
</feature>